<dbReference type="PROSITE" id="PS51257">
    <property type="entry name" value="PROKAR_LIPOPROTEIN"/>
    <property type="match status" value="1"/>
</dbReference>
<evidence type="ECO:0000256" key="2">
    <source>
        <dbReference type="SAM" id="SignalP"/>
    </source>
</evidence>
<evidence type="ECO:0008006" key="5">
    <source>
        <dbReference type="Google" id="ProtNLM"/>
    </source>
</evidence>
<evidence type="ECO:0000256" key="1">
    <source>
        <dbReference type="SAM" id="MobiDB-lite"/>
    </source>
</evidence>
<comment type="caution">
    <text evidence="3">The sequence shown here is derived from an EMBL/GenBank/DDBJ whole genome shotgun (WGS) entry which is preliminary data.</text>
</comment>
<evidence type="ECO:0000313" key="4">
    <source>
        <dbReference type="Proteomes" id="UP000818266"/>
    </source>
</evidence>
<keyword evidence="4" id="KW-1185">Reference proteome</keyword>
<feature type="chain" id="PRO_5038565043" description="Lipocalin-like domain-containing protein" evidence="2">
    <location>
        <begin position="28"/>
        <end position="230"/>
    </location>
</feature>
<evidence type="ECO:0000313" key="3">
    <source>
        <dbReference type="EMBL" id="NHF63397.1"/>
    </source>
</evidence>
<reference evidence="3 4" key="1">
    <citation type="submission" date="2020-03" db="EMBL/GenBank/DDBJ databases">
        <title>Chryseoglobus sp. isolated from a deep-sea seamount.</title>
        <authorList>
            <person name="Zhang D.-C."/>
        </authorList>
    </citation>
    <scope>NUCLEOTIDE SEQUENCE [LARGE SCALE GENOMIC DNA]</scope>
    <source>
        <strain evidence="3 4">KN1116</strain>
    </source>
</reference>
<name>A0A9E5JR98_9MICO</name>
<dbReference type="Proteomes" id="UP000818266">
    <property type="component" value="Unassembled WGS sequence"/>
</dbReference>
<organism evidence="3 4">
    <name type="scientific">Microcella pacifica</name>
    <dbReference type="NCBI Taxonomy" id="2591847"/>
    <lineage>
        <taxon>Bacteria</taxon>
        <taxon>Bacillati</taxon>
        <taxon>Actinomycetota</taxon>
        <taxon>Actinomycetes</taxon>
        <taxon>Micrococcales</taxon>
        <taxon>Microbacteriaceae</taxon>
        <taxon>Microcella</taxon>
    </lineage>
</organism>
<dbReference type="AlphaFoldDB" id="A0A9E5JR98"/>
<dbReference type="RefSeq" id="WP_165638094.1">
    <property type="nucleotide sequence ID" value="NZ_VIKT02000014.1"/>
</dbReference>
<gene>
    <name evidence="3" type="ORF">FK219_009120</name>
</gene>
<feature type="region of interest" description="Disordered" evidence="1">
    <location>
        <begin position="35"/>
        <end position="70"/>
    </location>
</feature>
<feature type="compositionally biased region" description="Acidic residues" evidence="1">
    <location>
        <begin position="57"/>
        <end position="70"/>
    </location>
</feature>
<feature type="signal peptide" evidence="2">
    <location>
        <begin position="1"/>
        <end position="27"/>
    </location>
</feature>
<dbReference type="EMBL" id="VIKT02000014">
    <property type="protein sequence ID" value="NHF63397.1"/>
    <property type="molecule type" value="Genomic_DNA"/>
</dbReference>
<sequence>MTTRRTRPGRATTAAALLSGVMIASLAGCFPVGPGVGGDGTDGEPLVTPDDSNGGTDDAESSPDWLDESDPQARAEGCLVGTWTLDNEAWGAEVMSLPEFAGGTATFSGEKVLDWSADGAYEMRADEHTMDARVVGNGADADVQIVFDGVEGGTWTASGDTLFAMDPSGEDFTTTVSAEIDGQSVQVEAREIATDAWSGSLEVDCQVDTLATTTTEESDGQVLTANWTRD</sequence>
<keyword evidence="2" id="KW-0732">Signal</keyword>
<protein>
    <recommendedName>
        <fullName evidence="5">Lipocalin-like domain-containing protein</fullName>
    </recommendedName>
</protein>
<accession>A0A9E5JR98</accession>
<proteinExistence type="predicted"/>